<feature type="region of interest" description="Disordered" evidence="1">
    <location>
        <begin position="1"/>
        <end position="21"/>
    </location>
</feature>
<reference evidence="3 4" key="1">
    <citation type="journal article" date="2018" name="Aquat. Microb. Ecol.">
        <title>Gammaproteobacterial methanotrophs dominate.</title>
        <authorList>
            <person name="Rissanen A.J."/>
            <person name="Saarenheimo J."/>
            <person name="Tiirola M."/>
            <person name="Peura S."/>
            <person name="Aalto S.L."/>
            <person name="Karvinen A."/>
            <person name="Nykanen H."/>
        </authorList>
    </citation>
    <scope>NUCLEOTIDE SEQUENCE [LARGE SCALE GENOMIC DNA]</scope>
    <source>
        <strain evidence="3">AMbin10</strain>
    </source>
</reference>
<organism evidence="3 4">
    <name type="scientific">Candidatus Methylumidiphilus alinenensis</name>
    <dbReference type="NCBI Taxonomy" id="2202197"/>
    <lineage>
        <taxon>Bacteria</taxon>
        <taxon>Pseudomonadati</taxon>
        <taxon>Pseudomonadota</taxon>
        <taxon>Gammaproteobacteria</taxon>
        <taxon>Methylococcales</taxon>
        <taxon>Candidatus Methylumidiphilus</taxon>
    </lineage>
</organism>
<name>A0A2W4R5E8_9GAMM</name>
<accession>A0A2W4R5E8</accession>
<evidence type="ECO:0000256" key="2">
    <source>
        <dbReference type="SAM" id="Phobius"/>
    </source>
</evidence>
<feature type="transmembrane region" description="Helical" evidence="2">
    <location>
        <begin position="59"/>
        <end position="87"/>
    </location>
</feature>
<protein>
    <recommendedName>
        <fullName evidence="5">Phage holin family protein</fullName>
    </recommendedName>
</protein>
<evidence type="ECO:0008006" key="5">
    <source>
        <dbReference type="Google" id="ProtNLM"/>
    </source>
</evidence>
<keyword evidence="2" id="KW-0472">Membrane</keyword>
<dbReference type="AlphaFoldDB" id="A0A2W4R5E8"/>
<feature type="transmembrane region" description="Helical" evidence="2">
    <location>
        <begin position="93"/>
        <end position="117"/>
    </location>
</feature>
<sequence>MDSDTVEDDMPGQTASHTDPVHGIGVLEDAQTLWHELHGLAHDRFRLAALETQRAGESLVAMVVAGVMVGVLLSSAWLGLMAAAVLWLVENGIMASSAILLAAAFNVLFALILCGIIRSKSRYLQFPATLSSLKPMPKDAEKQ</sequence>
<evidence type="ECO:0000313" key="3">
    <source>
        <dbReference type="EMBL" id="PZN78713.1"/>
    </source>
</evidence>
<keyword evidence="2" id="KW-1133">Transmembrane helix</keyword>
<keyword evidence="2" id="KW-0812">Transmembrane</keyword>
<feature type="compositionally biased region" description="Acidic residues" evidence="1">
    <location>
        <begin position="1"/>
        <end position="10"/>
    </location>
</feature>
<comment type="caution">
    <text evidence="3">The sequence shown here is derived from an EMBL/GenBank/DDBJ whole genome shotgun (WGS) entry which is preliminary data.</text>
</comment>
<evidence type="ECO:0000313" key="4">
    <source>
        <dbReference type="Proteomes" id="UP000249396"/>
    </source>
</evidence>
<gene>
    <name evidence="3" type="ORF">DM484_12615</name>
</gene>
<dbReference type="InterPro" id="IPR009937">
    <property type="entry name" value="Phage_holin_3_6"/>
</dbReference>
<dbReference type="Proteomes" id="UP000249396">
    <property type="component" value="Unassembled WGS sequence"/>
</dbReference>
<proteinExistence type="predicted"/>
<dbReference type="EMBL" id="QJPH01000314">
    <property type="protein sequence ID" value="PZN78713.1"/>
    <property type="molecule type" value="Genomic_DNA"/>
</dbReference>
<evidence type="ECO:0000256" key="1">
    <source>
        <dbReference type="SAM" id="MobiDB-lite"/>
    </source>
</evidence>
<dbReference type="Pfam" id="PF07332">
    <property type="entry name" value="Phage_holin_3_6"/>
    <property type="match status" value="1"/>
</dbReference>